<reference evidence="2 3" key="1">
    <citation type="submission" date="2017-02" db="EMBL/GenBank/DDBJ databases">
        <title>Vagococcus cremeus sp. nov., isolated from the small intestine of a marten, Martes flavigula.</title>
        <authorList>
            <person name="Tak E.J."/>
            <person name="Bae J.-W."/>
        </authorList>
    </citation>
    <scope>NUCLEOTIDE SEQUENCE [LARGE SCALE GENOMIC DNA]</scope>
    <source>
        <strain evidence="2 3">D7T301</strain>
    </source>
</reference>
<keyword evidence="1" id="KW-1133">Transmembrane helix</keyword>
<evidence type="ECO:0000313" key="3">
    <source>
        <dbReference type="Proteomes" id="UP000189970"/>
    </source>
</evidence>
<keyword evidence="1" id="KW-0812">Transmembrane</keyword>
<dbReference type="Proteomes" id="UP000189970">
    <property type="component" value="Unassembled WGS sequence"/>
</dbReference>
<organism evidence="2 3">
    <name type="scientific">Vagococcus martis</name>
    <dbReference type="NCBI Taxonomy" id="1768210"/>
    <lineage>
        <taxon>Bacteria</taxon>
        <taxon>Bacillati</taxon>
        <taxon>Bacillota</taxon>
        <taxon>Bacilli</taxon>
        <taxon>Lactobacillales</taxon>
        <taxon>Enterococcaceae</taxon>
        <taxon>Vagococcus</taxon>
    </lineage>
</organism>
<sequence length="430" mass="51147">MGNYSTLSNKTTTVFEAKYSMPFFWFLGFRNEDKENIITHTKDFFKAVREDIEFSPKLECIKIPSKSYIELLTYNTRYIEAAYPYLLNMYQDFILIIKMYFKDSQWVEISCFDVILMSDESEVLEYWIKLFNSFENSTAYEKFEDFNIIGNSIGSGGYETWIHDKYVTQFSLPEPIAIDREENIIQTFLKKIDLYEVSDIIFYIFLVCFMLFLYFRLKIPLNITGFTAFGMVILQIAIKLKIYDKKIKKSKKKIYYNFFISFLNKTNKSVDLNYLNKVLAISKIISPKAENLLVTSVKEIGNVEVFYQNHKKSLIKNYPYKSIYDLQKEPHKRIFSFLQFNNYLTINHLDDSYEQISESINIILKQIGLKKVTNTYILFKIFVSDDYYHIGIVKKMYKKQLSKLCEEIRLSVIFFHNYINLLGLFTALRF</sequence>
<proteinExistence type="predicted"/>
<evidence type="ECO:0000256" key="1">
    <source>
        <dbReference type="SAM" id="Phobius"/>
    </source>
</evidence>
<feature type="transmembrane region" description="Helical" evidence="1">
    <location>
        <begin position="200"/>
        <end position="217"/>
    </location>
</feature>
<dbReference type="AlphaFoldDB" id="A0A1V4DFU8"/>
<accession>A0A1V4DFU8</accession>
<keyword evidence="1" id="KW-0472">Membrane</keyword>
<keyword evidence="3" id="KW-1185">Reference proteome</keyword>
<comment type="caution">
    <text evidence="2">The sequence shown here is derived from an EMBL/GenBank/DDBJ whole genome shotgun (WGS) entry which is preliminary data.</text>
</comment>
<name>A0A1V4DFU8_9ENTE</name>
<dbReference type="EMBL" id="MVAB01000001">
    <property type="protein sequence ID" value="OPF87333.1"/>
    <property type="molecule type" value="Genomic_DNA"/>
</dbReference>
<gene>
    <name evidence="2" type="ORF">BW731_03475</name>
</gene>
<evidence type="ECO:0000313" key="2">
    <source>
        <dbReference type="EMBL" id="OPF87333.1"/>
    </source>
</evidence>
<dbReference type="RefSeq" id="WP_079345759.1">
    <property type="nucleotide sequence ID" value="NZ_MVAB01000001.1"/>
</dbReference>
<protein>
    <submittedName>
        <fullName evidence="2">Uncharacterized protein</fullName>
    </submittedName>
</protein>
<feature type="transmembrane region" description="Helical" evidence="1">
    <location>
        <begin position="223"/>
        <end position="243"/>
    </location>
</feature>